<evidence type="ECO:0000313" key="2">
    <source>
        <dbReference type="Proteomes" id="UP000660708"/>
    </source>
</evidence>
<dbReference type="SUPFAM" id="SSF52540">
    <property type="entry name" value="P-loop containing nucleoside triphosphate hydrolases"/>
    <property type="match status" value="1"/>
</dbReference>
<organism evidence="1 2">
    <name type="scientific">Pseudoalteromonas peptidolytica F12-50-A1</name>
    <dbReference type="NCBI Taxonomy" id="1315280"/>
    <lineage>
        <taxon>Bacteria</taxon>
        <taxon>Pseudomonadati</taxon>
        <taxon>Pseudomonadota</taxon>
        <taxon>Gammaproteobacteria</taxon>
        <taxon>Alteromonadales</taxon>
        <taxon>Pseudoalteromonadaceae</taxon>
        <taxon>Pseudoalteromonas</taxon>
    </lineage>
</organism>
<name>A0A8I0T292_9GAMM</name>
<gene>
    <name evidence="1" type="ORF">PPEP_a2469</name>
</gene>
<accession>A0A8I0T292</accession>
<dbReference type="EMBL" id="AQHF01000017">
    <property type="protein sequence ID" value="MBE0344805.1"/>
    <property type="molecule type" value="Genomic_DNA"/>
</dbReference>
<sequence>MLEISGLSKTYDNGVHALRGVELSIPKGMFGLLCPNSAGR</sequence>
<proteinExistence type="predicted"/>
<dbReference type="InterPro" id="IPR027417">
    <property type="entry name" value="P-loop_NTPase"/>
</dbReference>
<dbReference type="Proteomes" id="UP000660708">
    <property type="component" value="Unassembled WGS sequence"/>
</dbReference>
<reference evidence="1 2" key="1">
    <citation type="submission" date="2015-06" db="EMBL/GenBank/DDBJ databases">
        <title>Genome sequence of Pseudoalteromonas peptidolytica.</title>
        <authorList>
            <person name="Xie B.-B."/>
            <person name="Rong J.-C."/>
            <person name="Qin Q.-L."/>
            <person name="Zhang Y.-Z."/>
        </authorList>
    </citation>
    <scope>NUCLEOTIDE SEQUENCE [LARGE SCALE GENOMIC DNA]</scope>
    <source>
        <strain evidence="1 2">F12-50-A1</strain>
    </source>
</reference>
<comment type="caution">
    <text evidence="1">The sequence shown here is derived from an EMBL/GenBank/DDBJ whole genome shotgun (WGS) entry which is preliminary data.</text>
</comment>
<dbReference type="AlphaFoldDB" id="A0A8I0T292"/>
<keyword evidence="2" id="KW-1185">Reference proteome</keyword>
<protein>
    <submittedName>
        <fullName evidence="1">Uncharacterized protein</fullName>
    </submittedName>
</protein>
<evidence type="ECO:0000313" key="1">
    <source>
        <dbReference type="EMBL" id="MBE0344805.1"/>
    </source>
</evidence>